<comment type="caution">
    <text evidence="2">The sequence shown here is derived from an EMBL/GenBank/DDBJ whole genome shotgun (WGS) entry which is preliminary data.</text>
</comment>
<keyword evidence="3" id="KW-1185">Reference proteome</keyword>
<dbReference type="STRING" id="2082308.A0A2K1QNH9"/>
<dbReference type="InterPro" id="IPR036691">
    <property type="entry name" value="Endo/exonu/phosph_ase_sf"/>
</dbReference>
<dbReference type="GO" id="GO:0046856">
    <property type="term" value="P:phosphatidylinositol dephosphorylation"/>
    <property type="evidence" value="ECO:0007669"/>
    <property type="project" value="InterPro"/>
</dbReference>
<evidence type="ECO:0000313" key="3">
    <source>
        <dbReference type="Proteomes" id="UP000243797"/>
    </source>
</evidence>
<dbReference type="Proteomes" id="UP000243797">
    <property type="component" value="Unassembled WGS sequence"/>
</dbReference>
<dbReference type="InterPro" id="IPR038772">
    <property type="entry name" value="Sph/SMPD2-like"/>
</dbReference>
<proteinExistence type="predicted"/>
<protein>
    <recommendedName>
        <fullName evidence="1">Inositol polyphosphate-related phosphatase domain-containing protein</fullName>
    </recommendedName>
</protein>
<evidence type="ECO:0000313" key="2">
    <source>
        <dbReference type="EMBL" id="PNS16403.1"/>
    </source>
</evidence>
<gene>
    <name evidence="2" type="ORF">CAC42_137</name>
</gene>
<dbReference type="EMBL" id="NKHZ01000057">
    <property type="protein sequence ID" value="PNS16403.1"/>
    <property type="molecule type" value="Genomic_DNA"/>
</dbReference>
<dbReference type="Gene3D" id="3.60.10.10">
    <property type="entry name" value="Endonuclease/exonuclease/phosphatase"/>
    <property type="match status" value="1"/>
</dbReference>
<feature type="domain" description="Inositol polyphosphate-related phosphatase" evidence="1">
    <location>
        <begin position="129"/>
        <end position="225"/>
    </location>
</feature>
<dbReference type="InterPro" id="IPR000300">
    <property type="entry name" value="IPPc"/>
</dbReference>
<sequence>MPALPASTISTPLRSLIPKHFTTMHPSTLLPLISLLPLATCLPFTVLTYNVAGLPTLLNPNGIPGDKTANTRLIGSKLLQLNASLVHMQEDFNYHAALYSTLAYPFRTPTTGGVPFGSGLNTVANYPWTEIQRVKWDRCDVNSGDCLTPKGFSFMRLQVPGGELDAYNLHADAGSNAGDVAAREAGVRQMLAFMQRVSPGRAVVVAGDTNDRYTNAGESLSVLIEGAGLRDPWIDIVKGGARPVKGSPAIACGNPAVGSECEIVDKVLYRSGNGVRLEAKNFEYASSRFLQDDGSVLSDHNPVLVSFDLTRV</sequence>
<dbReference type="OrthoDB" id="40902at2759"/>
<dbReference type="GO" id="GO:0004767">
    <property type="term" value="F:sphingomyelin phosphodiesterase activity"/>
    <property type="evidence" value="ECO:0007669"/>
    <property type="project" value="InterPro"/>
</dbReference>
<reference evidence="2 3" key="1">
    <citation type="submission" date="2017-06" db="EMBL/GenBank/DDBJ databases">
        <title>Draft genome sequence of a variant of Elsinoe murrayae.</title>
        <authorList>
            <person name="Cheng Q."/>
        </authorList>
    </citation>
    <scope>NUCLEOTIDE SEQUENCE [LARGE SCALE GENOMIC DNA]</scope>
    <source>
        <strain evidence="2 3">CQ-2017a</strain>
    </source>
</reference>
<dbReference type="AlphaFoldDB" id="A0A2K1QNH9"/>
<dbReference type="InParanoid" id="A0A2K1QNH9"/>
<dbReference type="Pfam" id="PF22669">
    <property type="entry name" value="Exo_endo_phos2"/>
    <property type="match status" value="1"/>
</dbReference>
<evidence type="ECO:0000259" key="1">
    <source>
        <dbReference type="Pfam" id="PF22669"/>
    </source>
</evidence>
<accession>A0A2K1QNH9</accession>
<dbReference type="GO" id="GO:0005737">
    <property type="term" value="C:cytoplasm"/>
    <property type="evidence" value="ECO:0007669"/>
    <property type="project" value="TreeGrafter"/>
</dbReference>
<dbReference type="PANTHER" id="PTHR16320:SF1">
    <property type="entry name" value="SPHINGOMYELINASE DDB_G0288017"/>
    <property type="match status" value="1"/>
</dbReference>
<dbReference type="SUPFAM" id="SSF56219">
    <property type="entry name" value="DNase I-like"/>
    <property type="match status" value="1"/>
</dbReference>
<dbReference type="PANTHER" id="PTHR16320">
    <property type="entry name" value="SPHINGOMYELINASE FAMILY MEMBER"/>
    <property type="match status" value="1"/>
</dbReference>
<name>A0A2K1QNH9_9PEZI</name>
<dbReference type="GO" id="GO:0016791">
    <property type="term" value="F:phosphatase activity"/>
    <property type="evidence" value="ECO:0007669"/>
    <property type="project" value="InterPro"/>
</dbReference>
<organism evidence="2 3">
    <name type="scientific">Sphaceloma murrayae</name>
    <dbReference type="NCBI Taxonomy" id="2082308"/>
    <lineage>
        <taxon>Eukaryota</taxon>
        <taxon>Fungi</taxon>
        <taxon>Dikarya</taxon>
        <taxon>Ascomycota</taxon>
        <taxon>Pezizomycotina</taxon>
        <taxon>Dothideomycetes</taxon>
        <taxon>Dothideomycetidae</taxon>
        <taxon>Myriangiales</taxon>
        <taxon>Elsinoaceae</taxon>
        <taxon>Sphaceloma</taxon>
    </lineage>
</organism>